<organism evidence="7 8">
    <name type="scientific">Phreatobacter cathodiphilus</name>
    <dbReference type="NCBI Taxonomy" id="1868589"/>
    <lineage>
        <taxon>Bacteria</taxon>
        <taxon>Pseudomonadati</taxon>
        <taxon>Pseudomonadota</taxon>
        <taxon>Alphaproteobacteria</taxon>
        <taxon>Hyphomicrobiales</taxon>
        <taxon>Phreatobacteraceae</taxon>
        <taxon>Phreatobacter</taxon>
    </lineage>
</organism>
<dbReference type="PRINTS" id="PR00411">
    <property type="entry name" value="PNDRDTASEI"/>
</dbReference>
<feature type="domain" description="Reductase C-terminal" evidence="6">
    <location>
        <begin position="327"/>
        <end position="410"/>
    </location>
</feature>
<dbReference type="KEGG" id="phr:C6569_17625"/>
<evidence type="ECO:0000256" key="1">
    <source>
        <dbReference type="ARBA" id="ARBA00001974"/>
    </source>
</evidence>
<protein>
    <submittedName>
        <fullName evidence="7">Pyridine nucleotide-disulfide oxidoreductase</fullName>
    </submittedName>
</protein>
<dbReference type="InterPro" id="IPR023753">
    <property type="entry name" value="FAD/NAD-binding_dom"/>
</dbReference>
<evidence type="ECO:0000313" key="8">
    <source>
        <dbReference type="Proteomes" id="UP000237889"/>
    </source>
</evidence>
<keyword evidence="3" id="KW-0274">FAD</keyword>
<proteinExistence type="predicted"/>
<name>A0A2S0NI22_9HYPH</name>
<dbReference type="PANTHER" id="PTHR43557">
    <property type="entry name" value="APOPTOSIS-INDUCING FACTOR 1"/>
    <property type="match status" value="1"/>
</dbReference>
<evidence type="ECO:0000313" key="7">
    <source>
        <dbReference type="EMBL" id="AVO47737.1"/>
    </source>
</evidence>
<dbReference type="InterPro" id="IPR016156">
    <property type="entry name" value="FAD/NAD-linked_Rdtase_dimer_sf"/>
</dbReference>
<keyword evidence="4" id="KW-0560">Oxidoreductase</keyword>
<dbReference type="InterPro" id="IPR036188">
    <property type="entry name" value="FAD/NAD-bd_sf"/>
</dbReference>
<dbReference type="InterPro" id="IPR050446">
    <property type="entry name" value="FAD-oxidoreductase/Apoptosis"/>
</dbReference>
<reference evidence="7 8" key="1">
    <citation type="submission" date="2018-03" db="EMBL/GenBank/DDBJ databases">
        <title>Genome sequencing of Phreatobacter sp.</title>
        <authorList>
            <person name="Kim S.-J."/>
            <person name="Heo J."/>
            <person name="Kwon S.-W."/>
        </authorList>
    </citation>
    <scope>NUCLEOTIDE SEQUENCE [LARGE SCALE GENOMIC DNA]</scope>
    <source>
        <strain evidence="7 8">S-12</strain>
    </source>
</reference>
<dbReference type="PRINTS" id="PR00368">
    <property type="entry name" value="FADPNR"/>
</dbReference>
<evidence type="ECO:0000256" key="3">
    <source>
        <dbReference type="ARBA" id="ARBA00022827"/>
    </source>
</evidence>
<keyword evidence="8" id="KW-1185">Reference proteome</keyword>
<dbReference type="InterPro" id="IPR028202">
    <property type="entry name" value="Reductase_C"/>
</dbReference>
<dbReference type="OrthoDB" id="7809559at2"/>
<dbReference type="Gene3D" id="3.30.390.30">
    <property type="match status" value="1"/>
</dbReference>
<dbReference type="SUPFAM" id="SSF55424">
    <property type="entry name" value="FAD/NAD-linked reductases, dimerisation (C-terminal) domain"/>
    <property type="match status" value="1"/>
</dbReference>
<dbReference type="RefSeq" id="WP_106751107.1">
    <property type="nucleotide sequence ID" value="NZ_CP027668.1"/>
</dbReference>
<dbReference type="SUPFAM" id="SSF51905">
    <property type="entry name" value="FAD/NAD(P)-binding domain"/>
    <property type="match status" value="2"/>
</dbReference>
<dbReference type="Pfam" id="PF14759">
    <property type="entry name" value="Reductase_C"/>
    <property type="match status" value="1"/>
</dbReference>
<dbReference type="GO" id="GO:0005737">
    <property type="term" value="C:cytoplasm"/>
    <property type="evidence" value="ECO:0007669"/>
    <property type="project" value="TreeGrafter"/>
</dbReference>
<keyword evidence="2" id="KW-0285">Flavoprotein</keyword>
<dbReference type="Proteomes" id="UP000237889">
    <property type="component" value="Chromosome"/>
</dbReference>
<dbReference type="Pfam" id="PF07992">
    <property type="entry name" value="Pyr_redox_2"/>
    <property type="match status" value="1"/>
</dbReference>
<accession>A0A2S0NI22</accession>
<gene>
    <name evidence="7" type="ORF">C6569_17625</name>
</gene>
<dbReference type="GO" id="GO:0016651">
    <property type="term" value="F:oxidoreductase activity, acting on NAD(P)H"/>
    <property type="evidence" value="ECO:0007669"/>
    <property type="project" value="TreeGrafter"/>
</dbReference>
<sequence>MSQVLAPQADVVILGAGQAGLQAALSLREEGFAGTIQMIGDEPVLPYQRPPLSKGFLLGAVTEDALVLRPQAMLDKTDIRLAAGVAATRIDRASRHVLLADGRSCGYGHLVIATGSRVRRWTGQGGELAGVATLRTLADARTLGALLEAAGDVVVIGAGFIGLEFAAVAAKRGKQVHVVEAADRVMARAVTPAISAFFRERHEIAGVQFRFGAAIEAIVGPQGRVTGVALAGGETLPADLVLVGIGGIANAEIAAEAGLAVDNGIVVDALMQTADPAVSAIGDCCNHPNPFAGGRMRLESVQNAIDQGRVVAARLAGKPQPYHAVPWFWSDQGDLKLQMAGLTTGCDAQVTIGDRDAARFSLLAFRAGQLVGVESVNRPGDNMLARRILALPAPPTYGEAEAAGFDLKALSAPPKVQA</sequence>
<dbReference type="PANTHER" id="PTHR43557:SF2">
    <property type="entry name" value="RIESKE DOMAIN-CONTAINING PROTEIN-RELATED"/>
    <property type="match status" value="1"/>
</dbReference>
<dbReference type="Gene3D" id="3.50.50.60">
    <property type="entry name" value="FAD/NAD(P)-binding domain"/>
    <property type="match status" value="2"/>
</dbReference>
<dbReference type="AlphaFoldDB" id="A0A2S0NI22"/>
<dbReference type="EMBL" id="CP027668">
    <property type="protein sequence ID" value="AVO47737.1"/>
    <property type="molecule type" value="Genomic_DNA"/>
</dbReference>
<comment type="cofactor">
    <cofactor evidence="1">
        <name>FAD</name>
        <dbReference type="ChEBI" id="CHEBI:57692"/>
    </cofactor>
</comment>
<evidence type="ECO:0000256" key="2">
    <source>
        <dbReference type="ARBA" id="ARBA00022630"/>
    </source>
</evidence>
<evidence type="ECO:0000259" key="5">
    <source>
        <dbReference type="Pfam" id="PF07992"/>
    </source>
</evidence>
<evidence type="ECO:0000259" key="6">
    <source>
        <dbReference type="Pfam" id="PF14759"/>
    </source>
</evidence>
<feature type="domain" description="FAD/NAD(P)-binding" evidence="5">
    <location>
        <begin position="10"/>
        <end position="308"/>
    </location>
</feature>
<evidence type="ECO:0000256" key="4">
    <source>
        <dbReference type="ARBA" id="ARBA00023002"/>
    </source>
</evidence>